<protein>
    <submittedName>
        <fullName evidence="1">Uncharacterized protein</fullName>
    </submittedName>
</protein>
<evidence type="ECO:0000313" key="1">
    <source>
        <dbReference type="EMBL" id="KAJ9068881.1"/>
    </source>
</evidence>
<sequence>MWVQGIWVLGFKGSKMALGLGGRIDNSFTLETRARVNPGPKSPQAAGPGDQGAAFLRFPGVEPLQAEAKNDGSNGEASQTKGIIAPNEGVIKAPNGGNKIPNISFMSLKSTLVANQDPSLEEGTGLWPNPMTTTLEQDNQVANSSLLTNERIPGPSAILLPLNPSTQINRPTFPNSLKKPLWKILSLEVGCYIDPRTSRTKLIAIFE</sequence>
<accession>A0ACC2T2Q9</accession>
<evidence type="ECO:0000313" key="2">
    <source>
        <dbReference type="Proteomes" id="UP001165960"/>
    </source>
</evidence>
<proteinExistence type="predicted"/>
<dbReference type="EMBL" id="QTSX02003680">
    <property type="protein sequence ID" value="KAJ9068881.1"/>
    <property type="molecule type" value="Genomic_DNA"/>
</dbReference>
<organism evidence="1 2">
    <name type="scientific">Entomophthora muscae</name>
    <dbReference type="NCBI Taxonomy" id="34485"/>
    <lineage>
        <taxon>Eukaryota</taxon>
        <taxon>Fungi</taxon>
        <taxon>Fungi incertae sedis</taxon>
        <taxon>Zoopagomycota</taxon>
        <taxon>Entomophthoromycotina</taxon>
        <taxon>Entomophthoromycetes</taxon>
        <taxon>Entomophthorales</taxon>
        <taxon>Entomophthoraceae</taxon>
        <taxon>Entomophthora</taxon>
    </lineage>
</organism>
<gene>
    <name evidence="1" type="ORF">DSO57_1024204</name>
</gene>
<name>A0ACC2T2Q9_9FUNG</name>
<reference evidence="1" key="1">
    <citation type="submission" date="2022-04" db="EMBL/GenBank/DDBJ databases">
        <title>Genome of the entomopathogenic fungus Entomophthora muscae.</title>
        <authorList>
            <person name="Elya C."/>
            <person name="Lovett B.R."/>
            <person name="Lee E."/>
            <person name="Macias A.M."/>
            <person name="Hajek A.E."/>
            <person name="De Bivort B.L."/>
            <person name="Kasson M.T."/>
            <person name="De Fine Licht H.H."/>
            <person name="Stajich J.E."/>
        </authorList>
    </citation>
    <scope>NUCLEOTIDE SEQUENCE</scope>
    <source>
        <strain evidence="1">Berkeley</strain>
    </source>
</reference>
<comment type="caution">
    <text evidence="1">The sequence shown here is derived from an EMBL/GenBank/DDBJ whole genome shotgun (WGS) entry which is preliminary data.</text>
</comment>
<dbReference type="Proteomes" id="UP001165960">
    <property type="component" value="Unassembled WGS sequence"/>
</dbReference>
<keyword evidence="2" id="KW-1185">Reference proteome</keyword>